<organism evidence="1 2">
    <name type="scientific">Nonomuraea cavernae</name>
    <dbReference type="NCBI Taxonomy" id="2045107"/>
    <lineage>
        <taxon>Bacteria</taxon>
        <taxon>Bacillati</taxon>
        <taxon>Actinomycetota</taxon>
        <taxon>Actinomycetes</taxon>
        <taxon>Streptosporangiales</taxon>
        <taxon>Streptosporangiaceae</taxon>
        <taxon>Nonomuraea</taxon>
    </lineage>
</organism>
<accession>A0A917YP66</accession>
<protein>
    <submittedName>
        <fullName evidence="1">Phenazine antibiotic biosynthesis protein</fullName>
    </submittedName>
</protein>
<dbReference type="Gene3D" id="3.40.50.12780">
    <property type="entry name" value="N-terminal domain of ligase-like"/>
    <property type="match status" value="1"/>
</dbReference>
<dbReference type="Proteomes" id="UP000646523">
    <property type="component" value="Unassembled WGS sequence"/>
</dbReference>
<sequence length="366" mass="41175">MPKRIDPVLDCPLDEVPDAEALIQAAMRWHFSAETGTPYWLERAKSLDFDPIGDVRTFADLALFPNIVNELRTVPAEELIPNGLPERSELFGVFESGGTTGAPKRVVCMVDWMRRWLAFDNRNMDAWGLPRGLNWMTMVPSGPHMASARPREQVRSRGGILFTIDMDPRWVKKCIVEGRPEDAERYLDHLLKQAEFLLKTQNIGILTISPPLLERLARSDLLVDLVNEKVRMIVWQGAHMGADTRHILRTEVFPEVKLRGFYGSTMVLGGAFERMDLTDDDRCVFDPFSPYISYSVIDPETGAAVEYGERGQVVMHHVSKGQLLPNNLERDTAIRVKPLPGQLGDSVADVQPVASFHGKPVIEGVY</sequence>
<dbReference type="EMBL" id="BMNH01000001">
    <property type="protein sequence ID" value="GGO60784.1"/>
    <property type="molecule type" value="Genomic_DNA"/>
</dbReference>
<keyword evidence="2" id="KW-1185">Reference proteome</keyword>
<proteinExistence type="predicted"/>
<reference evidence="1" key="2">
    <citation type="submission" date="2020-09" db="EMBL/GenBank/DDBJ databases">
        <authorList>
            <person name="Sun Q."/>
            <person name="Zhou Y."/>
        </authorList>
    </citation>
    <scope>NUCLEOTIDE SEQUENCE</scope>
    <source>
        <strain evidence="1">CGMCC 4.7368</strain>
    </source>
</reference>
<comment type="caution">
    <text evidence="1">The sequence shown here is derived from an EMBL/GenBank/DDBJ whole genome shotgun (WGS) entry which is preliminary data.</text>
</comment>
<gene>
    <name evidence="1" type="ORF">GCM10012289_01470</name>
</gene>
<name>A0A917YP66_9ACTN</name>
<evidence type="ECO:0000313" key="1">
    <source>
        <dbReference type="EMBL" id="GGO60784.1"/>
    </source>
</evidence>
<dbReference type="AlphaFoldDB" id="A0A917YP66"/>
<evidence type="ECO:0000313" key="2">
    <source>
        <dbReference type="Proteomes" id="UP000646523"/>
    </source>
</evidence>
<reference evidence="1" key="1">
    <citation type="journal article" date="2014" name="Int. J. Syst. Evol. Microbiol.">
        <title>Complete genome sequence of Corynebacterium casei LMG S-19264T (=DSM 44701T), isolated from a smear-ripened cheese.</title>
        <authorList>
            <consortium name="US DOE Joint Genome Institute (JGI-PGF)"/>
            <person name="Walter F."/>
            <person name="Albersmeier A."/>
            <person name="Kalinowski J."/>
            <person name="Ruckert C."/>
        </authorList>
    </citation>
    <scope>NUCLEOTIDE SEQUENCE</scope>
    <source>
        <strain evidence="1">CGMCC 4.7368</strain>
    </source>
</reference>
<dbReference type="RefSeq" id="WP_189121971.1">
    <property type="nucleotide sequence ID" value="NZ_BMNH01000001.1"/>
</dbReference>
<dbReference type="InterPro" id="IPR042099">
    <property type="entry name" value="ANL_N_sf"/>
</dbReference>
<dbReference type="SUPFAM" id="SSF56801">
    <property type="entry name" value="Acetyl-CoA synthetase-like"/>
    <property type="match status" value="1"/>
</dbReference>